<evidence type="ECO:0000313" key="3">
    <source>
        <dbReference type="Proteomes" id="UP000617355"/>
    </source>
</evidence>
<reference evidence="3" key="1">
    <citation type="journal article" date="2019" name="Int. J. Syst. Evol. Microbiol.">
        <title>The Global Catalogue of Microorganisms (GCM) 10K type strain sequencing project: providing services to taxonomists for standard genome sequencing and annotation.</title>
        <authorList>
            <consortium name="The Broad Institute Genomics Platform"/>
            <consortium name="The Broad Institute Genome Sequencing Center for Infectious Disease"/>
            <person name="Wu L."/>
            <person name="Ma J."/>
        </authorList>
    </citation>
    <scope>NUCLEOTIDE SEQUENCE [LARGE SCALE GENOMIC DNA]</scope>
    <source>
        <strain evidence="3">CGMCC 1.12922</strain>
    </source>
</reference>
<sequence>MILVLVMIGFAVGGSAAVMALAGGGGMLAALAAYGLFSLGAVVLTALIVALAPVWPTARARAERPAGSRAPVISR</sequence>
<dbReference type="Proteomes" id="UP000617355">
    <property type="component" value="Unassembled WGS sequence"/>
</dbReference>
<dbReference type="RefSeq" id="WP_188529021.1">
    <property type="nucleotide sequence ID" value="NZ_BMGI01000005.1"/>
</dbReference>
<comment type="caution">
    <text evidence="2">The sequence shown here is derived from an EMBL/GenBank/DDBJ whole genome shotgun (WGS) entry which is preliminary data.</text>
</comment>
<keyword evidence="1" id="KW-0812">Transmembrane</keyword>
<keyword evidence="1" id="KW-1133">Transmembrane helix</keyword>
<dbReference type="EMBL" id="BMGI01000005">
    <property type="protein sequence ID" value="GGD43188.1"/>
    <property type="molecule type" value="Genomic_DNA"/>
</dbReference>
<keyword evidence="1" id="KW-0472">Membrane</keyword>
<organism evidence="2 3">
    <name type="scientific">Sinisalibacter lacisalsi</name>
    <dbReference type="NCBI Taxonomy" id="1526570"/>
    <lineage>
        <taxon>Bacteria</taxon>
        <taxon>Pseudomonadati</taxon>
        <taxon>Pseudomonadota</taxon>
        <taxon>Alphaproteobacteria</taxon>
        <taxon>Rhodobacterales</taxon>
        <taxon>Roseobacteraceae</taxon>
        <taxon>Sinisalibacter</taxon>
    </lineage>
</organism>
<proteinExistence type="predicted"/>
<evidence type="ECO:0000256" key="1">
    <source>
        <dbReference type="SAM" id="Phobius"/>
    </source>
</evidence>
<gene>
    <name evidence="2" type="ORF">GCM10011358_28780</name>
</gene>
<keyword evidence="3" id="KW-1185">Reference proteome</keyword>
<feature type="transmembrane region" description="Helical" evidence="1">
    <location>
        <begin position="30"/>
        <end position="55"/>
    </location>
</feature>
<name>A0ABQ1QSW0_9RHOB</name>
<evidence type="ECO:0000313" key="2">
    <source>
        <dbReference type="EMBL" id="GGD43188.1"/>
    </source>
</evidence>
<protein>
    <submittedName>
        <fullName evidence="2">Uncharacterized protein</fullName>
    </submittedName>
</protein>
<accession>A0ABQ1QSW0</accession>